<dbReference type="AlphaFoldDB" id="A0A1C6T332"/>
<proteinExistence type="predicted"/>
<protein>
    <submittedName>
        <fullName evidence="2">Uncharacterized protein</fullName>
    </submittedName>
</protein>
<keyword evidence="1" id="KW-0472">Membrane</keyword>
<accession>A0A1C6T332</accession>
<dbReference type="Proteomes" id="UP000198959">
    <property type="component" value="Unassembled WGS sequence"/>
</dbReference>
<sequence>MGYRQKTTKSSVALWMLVALGDAVLLLASVGISALIALVSVVTIVAAVVGGRLVLRRSASAQGRVPAADGVSVTRRREA</sequence>
<evidence type="ECO:0000256" key="1">
    <source>
        <dbReference type="SAM" id="Phobius"/>
    </source>
</evidence>
<reference evidence="3" key="1">
    <citation type="submission" date="2016-06" db="EMBL/GenBank/DDBJ databases">
        <authorList>
            <person name="Varghese N."/>
            <person name="Submissions Spin"/>
        </authorList>
    </citation>
    <scope>NUCLEOTIDE SEQUENCE [LARGE SCALE GENOMIC DNA]</scope>
    <source>
        <strain evidence="3">DSM 43817</strain>
    </source>
</reference>
<keyword evidence="1" id="KW-1133">Transmembrane helix</keyword>
<keyword evidence="1" id="KW-0812">Transmembrane</keyword>
<gene>
    <name evidence="2" type="ORF">GA0074692_4246</name>
</gene>
<feature type="transmembrane region" description="Helical" evidence="1">
    <location>
        <begin position="12"/>
        <end position="30"/>
    </location>
</feature>
<dbReference type="OrthoDB" id="9997371at2"/>
<dbReference type="EMBL" id="FMHW01000002">
    <property type="protein sequence ID" value="SCL36029.1"/>
    <property type="molecule type" value="Genomic_DNA"/>
</dbReference>
<organism evidence="2 3">
    <name type="scientific">Micromonospora pallida</name>
    <dbReference type="NCBI Taxonomy" id="145854"/>
    <lineage>
        <taxon>Bacteria</taxon>
        <taxon>Bacillati</taxon>
        <taxon>Actinomycetota</taxon>
        <taxon>Actinomycetes</taxon>
        <taxon>Micromonosporales</taxon>
        <taxon>Micromonosporaceae</taxon>
        <taxon>Micromonospora</taxon>
    </lineage>
</organism>
<keyword evidence="3" id="KW-1185">Reference proteome</keyword>
<name>A0A1C6T332_9ACTN</name>
<evidence type="ECO:0000313" key="3">
    <source>
        <dbReference type="Proteomes" id="UP000198959"/>
    </source>
</evidence>
<evidence type="ECO:0000313" key="2">
    <source>
        <dbReference type="EMBL" id="SCL36029.1"/>
    </source>
</evidence>
<feature type="transmembrane region" description="Helical" evidence="1">
    <location>
        <begin position="36"/>
        <end position="55"/>
    </location>
</feature>
<dbReference type="RefSeq" id="WP_091646858.1">
    <property type="nucleotide sequence ID" value="NZ_FMHW01000002.1"/>
</dbReference>